<dbReference type="FunFam" id="3.40.50.300:FF:000628">
    <property type="entry name" value="Endoribonuclease Dicer"/>
    <property type="match status" value="1"/>
</dbReference>
<evidence type="ECO:0000256" key="10">
    <source>
        <dbReference type="ARBA" id="ARBA00022737"/>
    </source>
</evidence>
<organism evidence="29 30">
    <name type="scientific">Acanthaster planci</name>
    <name type="common">Crown-of-thorns starfish</name>
    <dbReference type="NCBI Taxonomy" id="133434"/>
    <lineage>
        <taxon>Eukaryota</taxon>
        <taxon>Metazoa</taxon>
        <taxon>Echinodermata</taxon>
        <taxon>Eleutherozoa</taxon>
        <taxon>Asterozoa</taxon>
        <taxon>Asteroidea</taxon>
        <taxon>Valvatacea</taxon>
        <taxon>Valvatida</taxon>
        <taxon>Acanthasteridae</taxon>
        <taxon>Acanthaster</taxon>
    </lineage>
</organism>
<comment type="catalytic activity">
    <reaction evidence="1">
        <text>Endonucleolytic cleavage to 5'-phosphomonoester.</text>
        <dbReference type="EC" id="3.1.26.3"/>
    </reaction>
</comment>
<dbReference type="Proteomes" id="UP000694845">
    <property type="component" value="Unplaced"/>
</dbReference>
<dbReference type="PROSITE" id="PS50142">
    <property type="entry name" value="RNASE_3_2"/>
    <property type="match status" value="2"/>
</dbReference>
<dbReference type="GO" id="GO:0051239">
    <property type="term" value="P:regulation of multicellular organismal process"/>
    <property type="evidence" value="ECO:0007669"/>
    <property type="project" value="UniProtKB-ARBA"/>
</dbReference>
<dbReference type="Gene3D" id="3.30.160.20">
    <property type="match status" value="1"/>
</dbReference>
<dbReference type="GO" id="GO:0031054">
    <property type="term" value="P:pre-miRNA processing"/>
    <property type="evidence" value="ECO:0007669"/>
    <property type="project" value="InterPro"/>
</dbReference>
<evidence type="ECO:0000256" key="22">
    <source>
        <dbReference type="SAM" id="MobiDB-lite"/>
    </source>
</evidence>
<evidence type="ECO:0000256" key="5">
    <source>
        <dbReference type="ARBA" id="ARBA00012177"/>
    </source>
</evidence>
<dbReference type="PROSITE" id="PS51327">
    <property type="entry name" value="DICER_DSRBF"/>
    <property type="match status" value="1"/>
</dbReference>
<dbReference type="GO" id="GO:0046872">
    <property type="term" value="F:metal ion binding"/>
    <property type="evidence" value="ECO:0007669"/>
    <property type="project" value="UniProtKB-KW"/>
</dbReference>
<comment type="cofactor">
    <cofactor evidence="3">
        <name>Mg(2+)</name>
        <dbReference type="ChEBI" id="CHEBI:18420"/>
    </cofactor>
</comment>
<dbReference type="InterPro" id="IPR011545">
    <property type="entry name" value="DEAD/DEAH_box_helicase_dom"/>
</dbReference>
<keyword evidence="14" id="KW-0347">Helicase</keyword>
<keyword evidence="13" id="KW-0378">Hydrolase</keyword>
<dbReference type="GeneID" id="110982529"/>
<proteinExistence type="inferred from homology"/>
<dbReference type="Pfam" id="PF00270">
    <property type="entry name" value="DEAD"/>
    <property type="match status" value="1"/>
</dbReference>
<dbReference type="GO" id="GO:0003723">
    <property type="term" value="F:RNA binding"/>
    <property type="evidence" value="ECO:0007669"/>
    <property type="project" value="UniProtKB-UniRule"/>
</dbReference>
<keyword evidence="15" id="KW-0067">ATP-binding</keyword>
<keyword evidence="10" id="KW-0677">Repeat</keyword>
<keyword evidence="8" id="KW-0540">Nuclease</keyword>
<evidence type="ECO:0000259" key="23">
    <source>
        <dbReference type="PROSITE" id="PS50137"/>
    </source>
</evidence>
<evidence type="ECO:0000259" key="25">
    <source>
        <dbReference type="PROSITE" id="PS50821"/>
    </source>
</evidence>
<evidence type="ECO:0000313" key="30">
    <source>
        <dbReference type="RefSeq" id="XP_022096692.1"/>
    </source>
</evidence>
<feature type="region of interest" description="Disordered" evidence="22">
    <location>
        <begin position="428"/>
        <end position="450"/>
    </location>
</feature>
<dbReference type="PROSITE" id="PS51194">
    <property type="entry name" value="HELICASE_CTER"/>
    <property type="match status" value="1"/>
</dbReference>
<evidence type="ECO:0000256" key="11">
    <source>
        <dbReference type="ARBA" id="ARBA00022741"/>
    </source>
</evidence>
<keyword evidence="11" id="KW-0547">Nucleotide-binding</keyword>
<dbReference type="Gene3D" id="2.170.260.10">
    <property type="entry name" value="paz domain"/>
    <property type="match status" value="1"/>
</dbReference>
<evidence type="ECO:0000256" key="20">
    <source>
        <dbReference type="ARBA" id="ARBA00035116"/>
    </source>
</evidence>
<evidence type="ECO:0000256" key="17">
    <source>
        <dbReference type="ARBA" id="ARBA00022884"/>
    </source>
</evidence>
<evidence type="ECO:0000256" key="15">
    <source>
        <dbReference type="ARBA" id="ARBA00022840"/>
    </source>
</evidence>
<dbReference type="Pfam" id="PF20930">
    <property type="entry name" value="Dicer_PBD"/>
    <property type="match status" value="1"/>
</dbReference>
<feature type="domain" description="Helicase C-terminal" evidence="27">
    <location>
        <begin position="436"/>
        <end position="621"/>
    </location>
</feature>
<evidence type="ECO:0000259" key="24">
    <source>
        <dbReference type="PROSITE" id="PS50142"/>
    </source>
</evidence>
<reference evidence="30" key="1">
    <citation type="submission" date="2025-08" db="UniProtKB">
        <authorList>
            <consortium name="RefSeq"/>
        </authorList>
    </citation>
    <scope>IDENTIFICATION</scope>
</reference>
<comment type="similarity">
    <text evidence="20 21">Belongs to the helicase family. Dicer subfamily.</text>
</comment>
<keyword evidence="29" id="KW-1185">Reference proteome</keyword>
<dbReference type="PANTHER" id="PTHR14950">
    <property type="entry name" value="DICER-RELATED"/>
    <property type="match status" value="1"/>
</dbReference>
<dbReference type="InterPro" id="IPR003100">
    <property type="entry name" value="PAZ_dom"/>
</dbReference>
<evidence type="ECO:0000256" key="16">
    <source>
        <dbReference type="ARBA" id="ARBA00022842"/>
    </source>
</evidence>
<dbReference type="GO" id="GO:0005737">
    <property type="term" value="C:cytoplasm"/>
    <property type="evidence" value="ECO:0007669"/>
    <property type="project" value="UniProtKB-SubCell"/>
</dbReference>
<evidence type="ECO:0000256" key="8">
    <source>
        <dbReference type="ARBA" id="ARBA00022722"/>
    </source>
</evidence>
<dbReference type="InterPro" id="IPR044441">
    <property type="entry name" value="DICER_DSRM"/>
</dbReference>
<keyword evidence="12" id="KW-0255">Endonuclease</keyword>
<evidence type="ECO:0000256" key="7">
    <source>
        <dbReference type="ARBA" id="ARBA00022553"/>
    </source>
</evidence>
<dbReference type="CDD" id="cd18034">
    <property type="entry name" value="DEXHc_dicer"/>
    <property type="match status" value="1"/>
</dbReference>
<dbReference type="GO" id="GO:0030422">
    <property type="term" value="P:siRNA processing"/>
    <property type="evidence" value="ECO:0007669"/>
    <property type="project" value="InterPro"/>
</dbReference>
<dbReference type="OrthoDB" id="2392202at2759"/>
<keyword evidence="6" id="KW-0963">Cytoplasm</keyword>
<keyword evidence="16" id="KW-0460">Magnesium</keyword>
<keyword evidence="9" id="KW-0479">Metal-binding</keyword>
<dbReference type="InterPro" id="IPR048512">
    <property type="entry name" value="Dicer_platform"/>
</dbReference>
<dbReference type="Gene3D" id="3.40.50.300">
    <property type="entry name" value="P-loop containing nucleotide triphosphate hydrolases"/>
    <property type="match status" value="2"/>
</dbReference>
<dbReference type="SMART" id="SM00949">
    <property type="entry name" value="PAZ"/>
    <property type="match status" value="1"/>
</dbReference>
<evidence type="ECO:0000256" key="4">
    <source>
        <dbReference type="ARBA" id="ARBA00004496"/>
    </source>
</evidence>
<dbReference type="Pfam" id="PF03368">
    <property type="entry name" value="Dicer_dimer"/>
    <property type="match status" value="1"/>
</dbReference>
<feature type="region of interest" description="Disordered" evidence="22">
    <location>
        <begin position="1425"/>
        <end position="1444"/>
    </location>
</feature>
<feature type="domain" description="DRBM" evidence="23">
    <location>
        <begin position="1845"/>
        <end position="1907"/>
    </location>
</feature>
<dbReference type="GO" id="GO:0070578">
    <property type="term" value="C:RISC-loading complex"/>
    <property type="evidence" value="ECO:0007669"/>
    <property type="project" value="TreeGrafter"/>
</dbReference>
<evidence type="ECO:0000256" key="6">
    <source>
        <dbReference type="ARBA" id="ARBA00022490"/>
    </source>
</evidence>
<evidence type="ECO:0000256" key="12">
    <source>
        <dbReference type="ARBA" id="ARBA00022759"/>
    </source>
</evidence>
<dbReference type="EC" id="3.1.26.3" evidence="5"/>
<evidence type="ECO:0000259" key="27">
    <source>
        <dbReference type="PROSITE" id="PS51194"/>
    </source>
</evidence>
<dbReference type="Pfam" id="PF02170">
    <property type="entry name" value="PAZ"/>
    <property type="match status" value="1"/>
</dbReference>
<feature type="domain" description="RNase III" evidence="24">
    <location>
        <begin position="1332"/>
        <end position="1394"/>
    </location>
</feature>
<dbReference type="Pfam" id="PF20932">
    <property type="entry name" value="Dicer_dsRBD"/>
    <property type="match status" value="1"/>
</dbReference>
<evidence type="ECO:0000256" key="1">
    <source>
        <dbReference type="ARBA" id="ARBA00000109"/>
    </source>
</evidence>
<dbReference type="SMART" id="SM00490">
    <property type="entry name" value="HELICc"/>
    <property type="match status" value="1"/>
</dbReference>
<evidence type="ECO:0000256" key="21">
    <source>
        <dbReference type="PROSITE-ProRule" id="PRU00657"/>
    </source>
</evidence>
<sequence>MMEAEIIPHGSSYKINRSATNEGVTATQTFTPRQYQVELLDAALDHNSVICLQTDTSKTFIAVMLMKELSKALRLPLQEGGKRMMYLVNDVSTVLQQASVIREHTDLSIGEFISCSSVDDHFSVAEWKQKFVLCQVIITTAKVFLKVLEARLVCPSQLNLLIFDECHLATDKHPYCEITRTLSERTDLSCLPRIMGMTASILHSKCEPETLEKKLKALEQTLKSVVETYSSGCLTRFCAKPKEAIVACKVEEGFKNISKLVHNVLNESLLFMQECSVQYNAVEGDPLMPVERAIRECLMTFEAIGPLGLRIMVPMLLKKLQRIEKRASNSLSKLILHYGCTQLRLARKICESSIVELEDPLDLRLTTPKVRRLLEVLKEFQPSEESEAGFEIQETVRRPNRTLGGGILHKMHNERLTSNRLHPVYSYDDEEESNSDDEDHDKEENTDAQGETNMYGIVLVNRHFLALVLDKLVHKLQRKDPVLAFINSSCIVGHHQGGVEVLGVTKEQQFKKQEEILRRFRRHEINLLFATSALEEGVDVPRCNLVIRFDVPDHYRSYVLSKGRARAPNSHYIMLVEEANLEPFTRELGNFQEIDKILQRKCHHREQQCWDETDLQEADSLCAPYRPNKAEDAGMVTMTTAISLVNRYCSKLPSDTFTHLSPKCHTAPMHTGTGPVMYQSQIFLPINSPIRDPIQGPPMPKRKLAEMAAALKTCETLHKAGELDDNLLPVGKDTVLLLEDFGYEQEVVEEGQGRPGTTKRRQYYNKEVAMCLKSCHPSINQPCHLYEIHMSLASPLPEVLNVRDRKLHVPEETTQCFGILTTKIIPKIPGFPVYTRAGELVISVDLLTSDITVTSDQLNQLQRFHSCIFAEVLRLEKPNLEFDTEKAEANYLIAPLNKSDEDQKLHIDWNFLKTVSESSGMLDRPPILPDYSRNQFVFSHEAFADAVVTPIYRNIDQPQRYYIADILNNLPVTSPFPSEKYEKFIDYYFERYDIQLSNYQQPLLDVDCMSSRLNLLTPRYLNHKGKALPISKTQSKKNYLQKKQYLVPELCYIYPIPASLWRKAVCLPSILYRLNSLLVAEELRVQISMGAGVGVAELPPDVYPFANMTFGWEGLELQNLENQNKQPGEAKDGSTVERTGGSPKGTETKQEKNENSKLKERTSCCLDTESLGEAGNITLLKKMNGEVKGQKYLDHSTVGLNSKTVTGTEQDAIAKEMCSREGHNDGFKSTIPPELNSSNLEKTDKAKVNLKSEGALVRHHKLEVSPASSREKMACASSPSEGYCRCLQERNQNEFDEASRGRGGYTLKLSVLDDQGHDPASLPGPSPTTILQSLTMSNSSDGFNLERLEMLGDSFLKQAVTIYLYCTYPRRHEGKLSYMRSKQVSNFNLYRLGKGKAIGQKMQVALFDPAINWLAPCFSVKENAPTEEQPSYKSYQKEGSDLSSDDGDFAIDTWDPSSVDMWDSNAVIEEETAPDFEIPMMTKEDMDSDFSDEDPTYQYPDRSFRSLDPWTFSLEDADNLPGLTYTGRKPDDMGDLPELPYEIHTQHNLSDKNLADSVEALIGCYLISCGFRSALIVMSWFGLRVLPQICEGAPCDSEAKVVDELVTWEQEYSENQNNCKKPQARYGYLKQPESPFFRNVSDAEERLNHLLVGMDDFEQTIKYSFSDKAYLVQAFTHASYHYNCVTDCYQRLEFLGDAILDYLITRHLFDHHQDLSPGALTDLRSALVNNTIFASLAVKFGYHKYFKALSPELFHVIDNFVTFVKEKKEALGMGSQLKVLDVEGLPGHEDESEDIEVPKALGDIFESVAGAVYLDSGMSLDTVWRVYYPLMKPQIEQYAASLPISPVRELLEMEPETARFGPPERTMDGKTRVTVNVVGKGKFKGIGRNYRIAKATAARCALRHLKSQKK</sequence>
<evidence type="ECO:0000259" key="26">
    <source>
        <dbReference type="PROSITE" id="PS51192"/>
    </source>
</evidence>
<evidence type="ECO:0000256" key="9">
    <source>
        <dbReference type="ARBA" id="ARBA00022723"/>
    </source>
</evidence>
<keyword evidence="19" id="KW-0464">Manganese</keyword>
<dbReference type="SMART" id="SM00358">
    <property type="entry name" value="DSRM"/>
    <property type="match status" value="1"/>
</dbReference>
<dbReference type="OMA" id="CGFHKYF"/>
<dbReference type="GO" id="GO:0005634">
    <property type="term" value="C:nucleus"/>
    <property type="evidence" value="ECO:0007669"/>
    <property type="project" value="TreeGrafter"/>
</dbReference>
<evidence type="ECO:0000256" key="19">
    <source>
        <dbReference type="ARBA" id="ARBA00023211"/>
    </source>
</evidence>
<feature type="domain" description="PAZ" evidence="25">
    <location>
        <begin position="926"/>
        <end position="1055"/>
    </location>
</feature>
<dbReference type="SUPFAM" id="SSF52540">
    <property type="entry name" value="P-loop containing nucleoside triphosphate hydrolases"/>
    <property type="match status" value="1"/>
</dbReference>
<dbReference type="GO" id="GO:0005524">
    <property type="term" value="F:ATP binding"/>
    <property type="evidence" value="ECO:0007669"/>
    <property type="project" value="UniProtKB-KW"/>
</dbReference>
<gene>
    <name evidence="30" type="primary">LOC110982529</name>
</gene>
<keyword evidence="17 21" id="KW-0694">RNA-binding</keyword>
<dbReference type="InterPro" id="IPR027417">
    <property type="entry name" value="P-loop_NTPase"/>
</dbReference>
<evidence type="ECO:0000256" key="2">
    <source>
        <dbReference type="ARBA" id="ARBA00001936"/>
    </source>
</evidence>
<evidence type="ECO:0000256" key="3">
    <source>
        <dbReference type="ARBA" id="ARBA00001946"/>
    </source>
</evidence>
<dbReference type="PROSITE" id="PS00517">
    <property type="entry name" value="RNASE_3_1"/>
    <property type="match status" value="1"/>
</dbReference>
<dbReference type="InterPro" id="IPR014001">
    <property type="entry name" value="Helicase_ATP-bd"/>
</dbReference>
<dbReference type="Pfam" id="PF00636">
    <property type="entry name" value="Ribonuclease_3"/>
    <property type="match status" value="2"/>
</dbReference>
<dbReference type="InterPro" id="IPR048513">
    <property type="entry name" value="Dicer_PBD"/>
</dbReference>
<dbReference type="PROSITE" id="PS50137">
    <property type="entry name" value="DS_RBD"/>
    <property type="match status" value="1"/>
</dbReference>
<dbReference type="RefSeq" id="XP_022096692.1">
    <property type="nucleotide sequence ID" value="XM_022241000.1"/>
</dbReference>
<comment type="cofactor">
    <cofactor evidence="2">
        <name>Mn(2+)</name>
        <dbReference type="ChEBI" id="CHEBI:29035"/>
    </cofactor>
</comment>
<dbReference type="CDD" id="cd10843">
    <property type="entry name" value="DSRM_DICER"/>
    <property type="match status" value="1"/>
</dbReference>
<feature type="domain" description="RNase III" evidence="24">
    <location>
        <begin position="1654"/>
        <end position="1817"/>
    </location>
</feature>
<dbReference type="KEGG" id="aplc:110982529"/>
<keyword evidence="18" id="KW-0943">RNA-mediated gene silencing</keyword>
<evidence type="ECO:0000256" key="13">
    <source>
        <dbReference type="ARBA" id="ARBA00022801"/>
    </source>
</evidence>
<dbReference type="SUPFAM" id="SSF69065">
    <property type="entry name" value="RNase III domain-like"/>
    <property type="match status" value="2"/>
</dbReference>
<evidence type="ECO:0000256" key="18">
    <source>
        <dbReference type="ARBA" id="ARBA00023158"/>
    </source>
</evidence>
<feature type="compositionally biased region" description="Basic and acidic residues" evidence="22">
    <location>
        <begin position="1146"/>
        <end position="1161"/>
    </location>
</feature>
<dbReference type="Pfam" id="PF00271">
    <property type="entry name" value="Helicase_C"/>
    <property type="match status" value="1"/>
</dbReference>
<dbReference type="Gene3D" id="3.30.160.380">
    <property type="entry name" value="Dicer dimerisation domain"/>
    <property type="match status" value="1"/>
</dbReference>
<dbReference type="GO" id="GO:0004530">
    <property type="term" value="F:deoxyribonuclease I activity"/>
    <property type="evidence" value="ECO:0007669"/>
    <property type="project" value="TreeGrafter"/>
</dbReference>
<dbReference type="SMART" id="SM00535">
    <property type="entry name" value="RIBOc"/>
    <property type="match status" value="2"/>
</dbReference>
<dbReference type="PROSITE" id="PS51192">
    <property type="entry name" value="HELICASE_ATP_BIND_1"/>
    <property type="match status" value="1"/>
</dbReference>
<evidence type="ECO:0000313" key="29">
    <source>
        <dbReference type="Proteomes" id="UP000694845"/>
    </source>
</evidence>
<dbReference type="Pfam" id="PF20931">
    <property type="entry name" value="Dicer_platform"/>
    <property type="match status" value="1"/>
</dbReference>
<dbReference type="GO" id="GO:0004525">
    <property type="term" value="F:ribonuclease III activity"/>
    <property type="evidence" value="ECO:0007669"/>
    <property type="project" value="UniProtKB-EC"/>
</dbReference>
<dbReference type="PANTHER" id="PTHR14950:SF37">
    <property type="entry name" value="ENDORIBONUCLEASE DICER"/>
    <property type="match status" value="1"/>
</dbReference>
<keyword evidence="7" id="KW-0597">Phosphoprotein</keyword>
<dbReference type="InterPro" id="IPR005034">
    <property type="entry name" value="Dicer_dimerisation"/>
</dbReference>
<dbReference type="GO" id="GO:0006309">
    <property type="term" value="P:apoptotic DNA fragmentation"/>
    <property type="evidence" value="ECO:0007669"/>
    <property type="project" value="TreeGrafter"/>
</dbReference>
<dbReference type="InterPro" id="IPR036085">
    <property type="entry name" value="PAZ_dom_sf"/>
</dbReference>
<name>A0A8B7YVH4_ACAPL</name>
<dbReference type="InterPro" id="IPR001650">
    <property type="entry name" value="Helicase_C-like"/>
</dbReference>
<dbReference type="InterPro" id="IPR000999">
    <property type="entry name" value="RNase_III_dom"/>
</dbReference>
<dbReference type="PROSITE" id="PS50821">
    <property type="entry name" value="PAZ"/>
    <property type="match status" value="1"/>
</dbReference>
<evidence type="ECO:0000256" key="14">
    <source>
        <dbReference type="ARBA" id="ARBA00022806"/>
    </source>
</evidence>
<dbReference type="GO" id="GO:0016441">
    <property type="term" value="P:post-transcriptional gene silencing"/>
    <property type="evidence" value="ECO:0007669"/>
    <property type="project" value="UniProtKB-ARBA"/>
</dbReference>
<dbReference type="SUPFAM" id="SSF101690">
    <property type="entry name" value="PAZ domain"/>
    <property type="match status" value="1"/>
</dbReference>
<dbReference type="CTD" id="23405"/>
<dbReference type="FunFam" id="1.10.1520.10:FF:000005">
    <property type="entry name" value="Putative endoribonuclease dicer"/>
    <property type="match status" value="1"/>
</dbReference>
<dbReference type="FunFam" id="2.170.260.10:FF:000002">
    <property type="entry name" value="Putative Endoribonuclease Dicer"/>
    <property type="match status" value="1"/>
</dbReference>
<dbReference type="InterPro" id="IPR036389">
    <property type="entry name" value="RNase_III_sf"/>
</dbReference>
<dbReference type="FunFam" id="3.30.160.20:FF:000015">
    <property type="entry name" value="endoribonuclease Dicer"/>
    <property type="match status" value="1"/>
</dbReference>
<accession>A0A8B7YVH4</accession>
<feature type="compositionally biased region" description="Acidic residues" evidence="22">
    <location>
        <begin position="428"/>
        <end position="446"/>
    </location>
</feature>
<dbReference type="InterPro" id="IPR038248">
    <property type="entry name" value="Dicer_dimer_sf"/>
</dbReference>
<dbReference type="Gene3D" id="1.10.1520.10">
    <property type="entry name" value="Ribonuclease III domain"/>
    <property type="match status" value="2"/>
</dbReference>
<dbReference type="GO" id="GO:0004386">
    <property type="term" value="F:helicase activity"/>
    <property type="evidence" value="ECO:0007669"/>
    <property type="project" value="UniProtKB-KW"/>
</dbReference>
<dbReference type="SMART" id="SM00487">
    <property type="entry name" value="DEXDc"/>
    <property type="match status" value="1"/>
</dbReference>
<feature type="domain" description="Helicase ATP-binding" evidence="26">
    <location>
        <begin position="39"/>
        <end position="219"/>
    </location>
</feature>
<comment type="subcellular location">
    <subcellularLocation>
        <location evidence="4">Cytoplasm</location>
    </subcellularLocation>
</comment>
<feature type="domain" description="Dicer dsRNA-binding fold" evidence="28">
    <location>
        <begin position="641"/>
        <end position="737"/>
    </location>
</feature>
<evidence type="ECO:0000259" key="28">
    <source>
        <dbReference type="PROSITE" id="PS51327"/>
    </source>
</evidence>
<dbReference type="InterPro" id="IPR014720">
    <property type="entry name" value="dsRBD_dom"/>
</dbReference>
<feature type="region of interest" description="Disordered" evidence="22">
    <location>
        <begin position="1124"/>
        <end position="1161"/>
    </location>
</feature>
<dbReference type="CDD" id="cd00593">
    <property type="entry name" value="RIBOc"/>
    <property type="match status" value="2"/>
</dbReference>
<protein>
    <recommendedName>
        <fullName evidence="5">ribonuclease III</fullName>
        <ecNumber evidence="5">3.1.26.3</ecNumber>
    </recommendedName>
</protein>
<dbReference type="FunFam" id="1.10.1520.10:FF:000023">
    <property type="entry name" value="Endoribonuclease dcr-1"/>
    <property type="match status" value="1"/>
</dbReference>